<protein>
    <submittedName>
        <fullName evidence="1">QueD-like protein</fullName>
    </submittedName>
</protein>
<evidence type="ECO:0000313" key="2">
    <source>
        <dbReference type="Proteomes" id="UP000321419"/>
    </source>
</evidence>
<gene>
    <name evidence="1" type="primary">s4P</name>
    <name evidence="1" type="ORF">PES01_22520</name>
</gene>
<dbReference type="RefSeq" id="WP_089348033.1">
    <property type="nucleotide sequence ID" value="NZ_BJUM01000020.1"/>
</dbReference>
<keyword evidence="2" id="KW-1185">Reference proteome</keyword>
<dbReference type="Pfam" id="PF11993">
    <property type="entry name" value="VC2046"/>
    <property type="match status" value="1"/>
</dbReference>
<dbReference type="AlphaFoldDB" id="A0A510XXZ0"/>
<reference evidence="1 2" key="1">
    <citation type="submission" date="2019-07" db="EMBL/GenBank/DDBJ databases">
        <title>Whole genome shotgun sequence of Pseudoalteromonas espejiana NBRC 102222.</title>
        <authorList>
            <person name="Hosoyama A."/>
            <person name="Uohara A."/>
            <person name="Ohji S."/>
            <person name="Ichikawa N."/>
        </authorList>
    </citation>
    <scope>NUCLEOTIDE SEQUENCE [LARGE SCALE GENOMIC DNA]</scope>
    <source>
        <strain evidence="1 2">NBRC 102222</strain>
    </source>
</reference>
<dbReference type="OrthoDB" id="7061360at2"/>
<comment type="caution">
    <text evidence="1">The sequence shown here is derived from an EMBL/GenBank/DDBJ whole genome shotgun (WGS) entry which is preliminary data.</text>
</comment>
<evidence type="ECO:0000313" key="1">
    <source>
        <dbReference type="EMBL" id="GEK55407.1"/>
    </source>
</evidence>
<dbReference type="InterPro" id="IPR021879">
    <property type="entry name" value="VC2046_fam"/>
</dbReference>
<organism evidence="1 2">
    <name type="scientific">Pseudoalteromonas espejiana</name>
    <dbReference type="NCBI Taxonomy" id="28107"/>
    <lineage>
        <taxon>Bacteria</taxon>
        <taxon>Pseudomonadati</taxon>
        <taxon>Pseudomonadota</taxon>
        <taxon>Gammaproteobacteria</taxon>
        <taxon>Alteromonadales</taxon>
        <taxon>Pseudoalteromonadaceae</taxon>
        <taxon>Pseudoalteromonas</taxon>
    </lineage>
</organism>
<sequence length="175" mass="19927">MQIDDLLITESQLKTRLNKSVHENRRGEFSLLLAMLSHDALDFSEFHLPKSEMHNDYTDEETLRKRFGAGPKQLLAPEQFDMLIGQTHSSTIYEQGVATGMKNIKLTQYLNPEPLAIRDDKTHIPLTIIDNCELSVRRRIAKKHTDLTNPQMDAAAFYDDLNNDAVHKPLLLASA</sequence>
<proteinExistence type="predicted"/>
<accession>A0A510XXZ0</accession>
<dbReference type="Proteomes" id="UP000321419">
    <property type="component" value="Unassembled WGS sequence"/>
</dbReference>
<name>A0A510XXZ0_9GAMM</name>
<dbReference type="EMBL" id="BJUM01000020">
    <property type="protein sequence ID" value="GEK55407.1"/>
    <property type="molecule type" value="Genomic_DNA"/>
</dbReference>